<sequence length="164" mass="17785">MVATGPIDFDPTVLPLSVTRIPGIPLPTGVQDSVCRTGDVMYSFGGIKGTSAVLSAYHPTNTSIYIEFKESLLQISDLRVFDSRVQDNGMGHAKTIDGLAVIADGPFNLTVVFEDGQISRNELPVTRRSQIPLNIGWDPSFICPIGGAIGSVVHDNEIWLWRTD</sequence>
<dbReference type="HOGENOM" id="CLU_137529_0_0_1"/>
<reference evidence="1 2" key="1">
    <citation type="submission" date="2014-04" db="EMBL/GenBank/DDBJ databases">
        <authorList>
            <consortium name="DOE Joint Genome Institute"/>
            <person name="Kuo A."/>
            <person name="Girlanda M."/>
            <person name="Perotto S."/>
            <person name="Kohler A."/>
            <person name="Nagy L.G."/>
            <person name="Floudas D."/>
            <person name="Copeland A."/>
            <person name="Barry K.W."/>
            <person name="Cichocki N."/>
            <person name="Veneault-Fourrey C."/>
            <person name="LaButti K."/>
            <person name="Lindquist E.A."/>
            <person name="Lipzen A."/>
            <person name="Lundell T."/>
            <person name="Morin E."/>
            <person name="Murat C."/>
            <person name="Sun H."/>
            <person name="Tunlid A."/>
            <person name="Henrissat B."/>
            <person name="Grigoriev I.V."/>
            <person name="Hibbett D.S."/>
            <person name="Martin F."/>
            <person name="Nordberg H.P."/>
            <person name="Cantor M.N."/>
            <person name="Hua S.X."/>
        </authorList>
    </citation>
    <scope>NUCLEOTIDE SEQUENCE [LARGE SCALE GENOMIC DNA]</scope>
    <source>
        <strain evidence="1 2">MUT 4182</strain>
    </source>
</reference>
<name>A0A0C3QSM4_9AGAM</name>
<dbReference type="Proteomes" id="UP000054248">
    <property type="component" value="Unassembled WGS sequence"/>
</dbReference>
<dbReference type="EMBL" id="KN822958">
    <property type="protein sequence ID" value="KIO31991.1"/>
    <property type="molecule type" value="Genomic_DNA"/>
</dbReference>
<organism evidence="1 2">
    <name type="scientific">Tulasnella calospora MUT 4182</name>
    <dbReference type="NCBI Taxonomy" id="1051891"/>
    <lineage>
        <taxon>Eukaryota</taxon>
        <taxon>Fungi</taxon>
        <taxon>Dikarya</taxon>
        <taxon>Basidiomycota</taxon>
        <taxon>Agaricomycotina</taxon>
        <taxon>Agaricomycetes</taxon>
        <taxon>Cantharellales</taxon>
        <taxon>Tulasnellaceae</taxon>
        <taxon>Tulasnella</taxon>
    </lineage>
</organism>
<keyword evidence="2" id="KW-1185">Reference proteome</keyword>
<accession>A0A0C3QSM4</accession>
<evidence type="ECO:0000313" key="2">
    <source>
        <dbReference type="Proteomes" id="UP000054248"/>
    </source>
</evidence>
<protein>
    <submittedName>
        <fullName evidence="1">Uncharacterized protein</fullName>
    </submittedName>
</protein>
<proteinExistence type="predicted"/>
<dbReference type="AlphaFoldDB" id="A0A0C3QSM4"/>
<reference evidence="2" key="2">
    <citation type="submission" date="2015-01" db="EMBL/GenBank/DDBJ databases">
        <title>Evolutionary Origins and Diversification of the Mycorrhizal Mutualists.</title>
        <authorList>
            <consortium name="DOE Joint Genome Institute"/>
            <consortium name="Mycorrhizal Genomics Consortium"/>
            <person name="Kohler A."/>
            <person name="Kuo A."/>
            <person name="Nagy L.G."/>
            <person name="Floudas D."/>
            <person name="Copeland A."/>
            <person name="Barry K.W."/>
            <person name="Cichocki N."/>
            <person name="Veneault-Fourrey C."/>
            <person name="LaButti K."/>
            <person name="Lindquist E.A."/>
            <person name="Lipzen A."/>
            <person name="Lundell T."/>
            <person name="Morin E."/>
            <person name="Murat C."/>
            <person name="Riley R."/>
            <person name="Ohm R."/>
            <person name="Sun H."/>
            <person name="Tunlid A."/>
            <person name="Henrissat B."/>
            <person name="Grigoriev I.V."/>
            <person name="Hibbett D.S."/>
            <person name="Martin F."/>
        </authorList>
    </citation>
    <scope>NUCLEOTIDE SEQUENCE [LARGE SCALE GENOMIC DNA]</scope>
    <source>
        <strain evidence="2">MUT 4182</strain>
    </source>
</reference>
<gene>
    <name evidence="1" type="ORF">M407DRAFT_118503</name>
</gene>
<evidence type="ECO:0000313" key="1">
    <source>
        <dbReference type="EMBL" id="KIO31991.1"/>
    </source>
</evidence>